<evidence type="ECO:0000256" key="8">
    <source>
        <dbReference type="ARBA" id="ARBA00022723"/>
    </source>
</evidence>
<comment type="pathway">
    <text evidence="3">Metabolic intermediate biosynthesis; 1-deoxy-D-xylulose 5-phosphate biosynthesis; 1-deoxy-D-xylulose 5-phosphate from D-glyceraldehyde 3-phosphate and pyruvate: step 1/1.</text>
</comment>
<dbReference type="SUPFAM" id="SSF52922">
    <property type="entry name" value="TK C-terminal domain-like"/>
    <property type="match status" value="1"/>
</dbReference>
<evidence type="ECO:0000256" key="9">
    <source>
        <dbReference type="ARBA" id="ARBA00022842"/>
    </source>
</evidence>
<protein>
    <recommendedName>
        <fullName evidence="6">1-deoxy-D-xylulose-5-phosphate synthase</fullName>
        <ecNumber evidence="6">2.2.1.7</ecNumber>
    </recommendedName>
</protein>
<dbReference type="InterPro" id="IPR005475">
    <property type="entry name" value="Transketolase-like_Pyr-bd"/>
</dbReference>
<keyword evidence="7" id="KW-0808">Transferase</keyword>
<dbReference type="Pfam" id="PF02779">
    <property type="entry name" value="Transket_pyr"/>
    <property type="match status" value="1"/>
</dbReference>
<sequence>MALQASSSPSLFRAIPTNTNASCRRKVRASAAAPAANGGGDGKAMMRKEAASGAWKIDYSGEKPATPLLDTVNYPVHMKNLSTPELEQLAAELRAEIVHTVSKTGGHLSSSLGVVELAVALHHVFDTPEDKIIWDVGHQAYPHKILTGRRSRMHTIRQTSGLAGFPKRDESAHDAFGAGHSSTSISAALGMAVARDLLGKKNHVISVIGDGAMTAGQAYEAMNNSGYLDSNMIVVLNDNKQVSLPTATLDGPATPVGALSKALTKLQSSTKLRRLREAAKTVTKQIGGQAHEVAAKVDEYARGMVSASGSTLFEELGLYYIGPVDGHNVDDLVAIFNKVKSMPAPGPVLVHIVTEKGKGYPPAEAAADRMHGVVKFDPTTGRQFKSKCSTLSYTQYFAEALIREAEADDKVVGIHAAMGGGTGLNYFHKRFPERCFDVGIAEQHAVTFAAGLAAEGLKPFCAIYSSFLQRGYDQVVHDVDLQRLPVRFAMDRAGLAELMHMVATAAAIDDRPSCFRFPRGNGIGAVLPPNHKGTPLEVGKGRVLVGGNRVALLGYGTMVQACMKAAEALKEHGIYVTVADARFCKPLDTGLIRELAAEHELLVTVEEGSIGGFGSHVAHYLSLSGLLDGPLKLRSMFLPDRYIDHGAPVDQLEEAGLTPRHIAATVLSLLGRPLEALQLS</sequence>
<keyword evidence="8" id="KW-0479">Metal-binding</keyword>
<dbReference type="NCBIfam" id="NF003933">
    <property type="entry name" value="PRK05444.2-2"/>
    <property type="match status" value="1"/>
</dbReference>
<dbReference type="Proteomes" id="UP000026960">
    <property type="component" value="Chromosome 7"/>
</dbReference>
<dbReference type="GO" id="GO:0046872">
    <property type="term" value="F:metal ion binding"/>
    <property type="evidence" value="ECO:0007669"/>
    <property type="project" value="UniProtKB-KW"/>
</dbReference>
<dbReference type="SUPFAM" id="SSF52518">
    <property type="entry name" value="Thiamin diphosphate-binding fold (THDP-binding)"/>
    <property type="match status" value="1"/>
</dbReference>
<evidence type="ECO:0000256" key="10">
    <source>
        <dbReference type="ARBA" id="ARBA00022977"/>
    </source>
</evidence>
<dbReference type="InterPro" id="IPR005477">
    <property type="entry name" value="Dxylulose-5-P_synthase"/>
</dbReference>
<keyword evidence="10" id="KW-0784">Thiamine biosynthesis</keyword>
<organism evidence="14">
    <name type="scientific">Oryza barthii</name>
    <dbReference type="NCBI Taxonomy" id="65489"/>
    <lineage>
        <taxon>Eukaryota</taxon>
        <taxon>Viridiplantae</taxon>
        <taxon>Streptophyta</taxon>
        <taxon>Embryophyta</taxon>
        <taxon>Tracheophyta</taxon>
        <taxon>Spermatophyta</taxon>
        <taxon>Magnoliopsida</taxon>
        <taxon>Liliopsida</taxon>
        <taxon>Poales</taxon>
        <taxon>Poaceae</taxon>
        <taxon>BOP clade</taxon>
        <taxon>Oryzoideae</taxon>
        <taxon>Oryzeae</taxon>
        <taxon>Oryzinae</taxon>
        <taxon>Oryza</taxon>
    </lineage>
</organism>
<dbReference type="AlphaFoldDB" id="A0A0D3GN76"/>
<dbReference type="SMART" id="SM00861">
    <property type="entry name" value="Transket_pyr"/>
    <property type="match status" value="1"/>
</dbReference>
<dbReference type="UniPathway" id="UPA00064">
    <property type="reaction ID" value="UER00091"/>
</dbReference>
<dbReference type="HAMAP" id="MF_00315">
    <property type="entry name" value="DXP_synth"/>
    <property type="match status" value="1"/>
</dbReference>
<dbReference type="Gramene" id="OBART07G05850.2">
    <property type="protein sequence ID" value="OBART07G05850.2"/>
    <property type="gene ID" value="OBART07G05850"/>
</dbReference>
<evidence type="ECO:0000256" key="6">
    <source>
        <dbReference type="ARBA" id="ARBA00013150"/>
    </source>
</evidence>
<dbReference type="InterPro" id="IPR009014">
    <property type="entry name" value="Transketo_C/PFOR_II"/>
</dbReference>
<dbReference type="InterPro" id="IPR029061">
    <property type="entry name" value="THDP-binding"/>
</dbReference>
<dbReference type="EC" id="2.2.1.7" evidence="6"/>
<dbReference type="Gene3D" id="3.40.50.920">
    <property type="match status" value="1"/>
</dbReference>
<dbReference type="PROSITE" id="PS00801">
    <property type="entry name" value="TRANSKETOLASE_1"/>
    <property type="match status" value="1"/>
</dbReference>
<comment type="cofactor">
    <cofactor evidence="2">
        <name>thiamine diphosphate</name>
        <dbReference type="ChEBI" id="CHEBI:58937"/>
    </cofactor>
</comment>
<comment type="similarity">
    <text evidence="4">Belongs to the transketolase family. DXPS subfamily.</text>
</comment>
<accession>A0A0D3GN76</accession>
<dbReference type="Pfam" id="PF02780">
    <property type="entry name" value="Transketolase_C"/>
    <property type="match status" value="1"/>
</dbReference>
<evidence type="ECO:0000313" key="14">
    <source>
        <dbReference type="EnsemblPlants" id="OBART07G05850.2"/>
    </source>
</evidence>
<dbReference type="EnsemblPlants" id="OBART07G05850.2">
    <property type="protein sequence ID" value="OBART07G05850.2"/>
    <property type="gene ID" value="OBART07G05850"/>
</dbReference>
<evidence type="ECO:0000256" key="12">
    <source>
        <dbReference type="ARBA" id="ARBA00023229"/>
    </source>
</evidence>
<feature type="domain" description="Transketolase-like pyrimidine-binding" evidence="13">
    <location>
        <begin position="391"/>
        <end position="525"/>
    </location>
</feature>
<evidence type="ECO:0000256" key="2">
    <source>
        <dbReference type="ARBA" id="ARBA00001964"/>
    </source>
</evidence>
<evidence type="ECO:0000313" key="15">
    <source>
        <dbReference type="Proteomes" id="UP000026960"/>
    </source>
</evidence>
<reference evidence="14" key="1">
    <citation type="journal article" date="2009" name="Rice">
        <title>De Novo Next Generation Sequencing of Plant Genomes.</title>
        <authorList>
            <person name="Rounsley S."/>
            <person name="Marri P.R."/>
            <person name="Yu Y."/>
            <person name="He R."/>
            <person name="Sisneros N."/>
            <person name="Goicoechea J.L."/>
            <person name="Lee S.J."/>
            <person name="Angelova A."/>
            <person name="Kudrna D."/>
            <person name="Luo M."/>
            <person name="Affourtit J."/>
            <person name="Desany B."/>
            <person name="Knight J."/>
            <person name="Niazi F."/>
            <person name="Egholm M."/>
            <person name="Wing R.A."/>
        </authorList>
    </citation>
    <scope>NUCLEOTIDE SEQUENCE [LARGE SCALE GENOMIC DNA]</scope>
    <source>
        <strain evidence="14">cv. IRGC 105608</strain>
    </source>
</reference>
<evidence type="ECO:0000256" key="5">
    <source>
        <dbReference type="ARBA" id="ARBA00011738"/>
    </source>
</evidence>
<reference evidence="14" key="2">
    <citation type="submission" date="2015-03" db="UniProtKB">
        <authorList>
            <consortium name="EnsemblPlants"/>
        </authorList>
    </citation>
    <scope>IDENTIFICATION</scope>
</reference>
<dbReference type="Gene3D" id="3.40.50.970">
    <property type="match status" value="2"/>
</dbReference>
<comment type="cofactor">
    <cofactor evidence="1">
        <name>Mg(2+)</name>
        <dbReference type="ChEBI" id="CHEBI:18420"/>
    </cofactor>
</comment>
<keyword evidence="9" id="KW-0460">Magnesium</keyword>
<dbReference type="NCBIfam" id="TIGR00204">
    <property type="entry name" value="dxs"/>
    <property type="match status" value="1"/>
</dbReference>
<proteinExistence type="inferred from homology"/>
<evidence type="ECO:0000256" key="7">
    <source>
        <dbReference type="ARBA" id="ARBA00022679"/>
    </source>
</evidence>
<dbReference type="Pfam" id="PF13292">
    <property type="entry name" value="DXP_synthase_N"/>
    <property type="match status" value="1"/>
</dbReference>
<dbReference type="InterPro" id="IPR033248">
    <property type="entry name" value="Transketolase_C"/>
</dbReference>
<dbReference type="GO" id="GO:0016114">
    <property type="term" value="P:terpenoid biosynthetic process"/>
    <property type="evidence" value="ECO:0007669"/>
    <property type="project" value="InterPro"/>
</dbReference>
<dbReference type="GO" id="GO:0019682">
    <property type="term" value="P:glyceraldehyde-3-phosphate metabolic process"/>
    <property type="evidence" value="ECO:0007669"/>
    <property type="project" value="UniProtKB-ARBA"/>
</dbReference>
<dbReference type="InterPro" id="IPR049557">
    <property type="entry name" value="Transketolase_CS"/>
</dbReference>
<evidence type="ECO:0000259" key="13">
    <source>
        <dbReference type="SMART" id="SM00861"/>
    </source>
</evidence>
<dbReference type="CDD" id="cd02007">
    <property type="entry name" value="TPP_DXS"/>
    <property type="match status" value="1"/>
</dbReference>
<dbReference type="GO" id="GO:0009228">
    <property type="term" value="P:thiamine biosynthetic process"/>
    <property type="evidence" value="ECO:0007669"/>
    <property type="project" value="UniProtKB-KW"/>
</dbReference>
<dbReference type="CDD" id="cd07033">
    <property type="entry name" value="TPP_PYR_DXS_TK_like"/>
    <property type="match status" value="1"/>
</dbReference>
<dbReference type="PANTHER" id="PTHR43322:SF4">
    <property type="entry name" value="1-DEOXY-D-XYLULOSE-5-PHOSPHATE SYNTHASE 2, CHLOROPLASTIC-RELATED"/>
    <property type="match status" value="1"/>
</dbReference>
<comment type="subunit">
    <text evidence="5">Homodimer.</text>
</comment>
<keyword evidence="12" id="KW-0414">Isoprene biosynthesis</keyword>
<evidence type="ECO:0000256" key="1">
    <source>
        <dbReference type="ARBA" id="ARBA00001946"/>
    </source>
</evidence>
<dbReference type="GO" id="GO:0008661">
    <property type="term" value="F:1-deoxy-D-xylulose-5-phosphate synthase activity"/>
    <property type="evidence" value="ECO:0007669"/>
    <property type="project" value="UniProtKB-EC"/>
</dbReference>
<keyword evidence="11" id="KW-0786">Thiamine pyrophosphate</keyword>
<evidence type="ECO:0000256" key="11">
    <source>
        <dbReference type="ARBA" id="ARBA00023052"/>
    </source>
</evidence>
<keyword evidence="15" id="KW-1185">Reference proteome</keyword>
<evidence type="ECO:0000256" key="3">
    <source>
        <dbReference type="ARBA" id="ARBA00004980"/>
    </source>
</evidence>
<name>A0A0D3GN76_9ORYZ</name>
<evidence type="ECO:0000256" key="4">
    <source>
        <dbReference type="ARBA" id="ARBA00011081"/>
    </source>
</evidence>
<dbReference type="PANTHER" id="PTHR43322">
    <property type="entry name" value="1-D-DEOXYXYLULOSE 5-PHOSPHATE SYNTHASE-RELATED"/>
    <property type="match status" value="1"/>
</dbReference>
<dbReference type="FunFam" id="3.40.50.920:FF:000002">
    <property type="entry name" value="1-deoxy-D-xylulose-5-phosphate synthase"/>
    <property type="match status" value="1"/>
</dbReference>